<dbReference type="SMART" id="SM00165">
    <property type="entry name" value="UBA"/>
    <property type="match status" value="1"/>
</dbReference>
<reference evidence="5 6" key="1">
    <citation type="submission" date="2023-08" db="EMBL/GenBank/DDBJ databases">
        <title>Black Yeasts Isolated from many extreme environments.</title>
        <authorList>
            <person name="Coleine C."/>
            <person name="Stajich J.E."/>
            <person name="Selbmann L."/>
        </authorList>
    </citation>
    <scope>NUCLEOTIDE SEQUENCE [LARGE SCALE GENOMIC DNA]</scope>
    <source>
        <strain evidence="5 6">CCFEE 536</strain>
    </source>
</reference>
<dbReference type="PROSITE" id="PS50030">
    <property type="entry name" value="UBA"/>
    <property type="match status" value="1"/>
</dbReference>
<dbReference type="PANTHER" id="PTHR45705:SF7">
    <property type="entry name" value="ACTIVATING PROTEIN FOR ARF, PUTATIVE (AFU_ORTHOLOGUE AFUA_4G09120)-RELATED"/>
    <property type="match status" value="1"/>
</dbReference>
<comment type="caution">
    <text evidence="5">The sequence shown here is derived from an EMBL/GenBank/DDBJ whole genome shotgun (WGS) entry which is preliminary data.</text>
</comment>
<evidence type="ECO:0000313" key="5">
    <source>
        <dbReference type="EMBL" id="KAK5256800.1"/>
    </source>
</evidence>
<dbReference type="InterPro" id="IPR038508">
    <property type="entry name" value="ArfGAP_dom_sf"/>
</dbReference>
<feature type="region of interest" description="Disordered" evidence="2">
    <location>
        <begin position="263"/>
        <end position="341"/>
    </location>
</feature>
<dbReference type="PROSITE" id="PS50115">
    <property type="entry name" value="ARFGAP"/>
    <property type="match status" value="1"/>
</dbReference>
<dbReference type="Gene3D" id="1.10.8.10">
    <property type="entry name" value="DNA helicase RuvA subunit, C-terminal domain"/>
    <property type="match status" value="1"/>
</dbReference>
<keyword evidence="1" id="KW-0479">Metal-binding</keyword>
<dbReference type="EMBL" id="JAVRRA010008385">
    <property type="protein sequence ID" value="KAK5256800.1"/>
    <property type="molecule type" value="Genomic_DNA"/>
</dbReference>
<feature type="region of interest" description="Disordered" evidence="2">
    <location>
        <begin position="578"/>
        <end position="612"/>
    </location>
</feature>
<feature type="domain" description="Arf-GAP" evidence="4">
    <location>
        <begin position="14"/>
        <end position="128"/>
    </location>
</feature>
<gene>
    <name evidence="5" type="primary">GTS1</name>
    <name evidence="5" type="ORF">LTR16_002371</name>
</gene>
<organism evidence="5 6">
    <name type="scientific">Cryomyces antarcticus</name>
    <dbReference type="NCBI Taxonomy" id="329879"/>
    <lineage>
        <taxon>Eukaryota</taxon>
        <taxon>Fungi</taxon>
        <taxon>Dikarya</taxon>
        <taxon>Ascomycota</taxon>
        <taxon>Pezizomycotina</taxon>
        <taxon>Dothideomycetes</taxon>
        <taxon>Dothideomycetes incertae sedis</taxon>
        <taxon>Cryomyces</taxon>
    </lineage>
</organism>
<dbReference type="InterPro" id="IPR009060">
    <property type="entry name" value="UBA-like_sf"/>
</dbReference>
<keyword evidence="1" id="KW-0863">Zinc-finger</keyword>
<feature type="compositionally biased region" description="Polar residues" evidence="2">
    <location>
        <begin position="202"/>
        <end position="218"/>
    </location>
</feature>
<dbReference type="CDD" id="cd08204">
    <property type="entry name" value="ArfGap"/>
    <property type="match status" value="1"/>
</dbReference>
<feature type="region of interest" description="Disordered" evidence="2">
    <location>
        <begin position="408"/>
        <end position="492"/>
    </location>
</feature>
<dbReference type="Gene3D" id="1.10.220.150">
    <property type="entry name" value="Arf GTPase activating protein"/>
    <property type="match status" value="1"/>
</dbReference>
<evidence type="ECO:0000259" key="4">
    <source>
        <dbReference type="PROSITE" id="PS50115"/>
    </source>
</evidence>
<feature type="compositionally biased region" description="Low complexity" evidence="2">
    <location>
        <begin position="408"/>
        <end position="424"/>
    </location>
</feature>
<keyword evidence="6" id="KW-1185">Reference proteome</keyword>
<evidence type="ECO:0000259" key="3">
    <source>
        <dbReference type="PROSITE" id="PS50030"/>
    </source>
</evidence>
<evidence type="ECO:0000256" key="1">
    <source>
        <dbReference type="PROSITE-ProRule" id="PRU00288"/>
    </source>
</evidence>
<dbReference type="PANTHER" id="PTHR45705">
    <property type="entry name" value="FI20236P1"/>
    <property type="match status" value="1"/>
</dbReference>
<dbReference type="InterPro" id="IPR051718">
    <property type="entry name" value="ARF_GTPase-activating"/>
</dbReference>
<feature type="compositionally biased region" description="Polar residues" evidence="2">
    <location>
        <begin position="425"/>
        <end position="443"/>
    </location>
</feature>
<dbReference type="Pfam" id="PF01412">
    <property type="entry name" value="ArfGap"/>
    <property type="match status" value="1"/>
</dbReference>
<evidence type="ECO:0000313" key="6">
    <source>
        <dbReference type="Proteomes" id="UP001357485"/>
    </source>
</evidence>
<feature type="compositionally biased region" description="Polar residues" evidence="2">
    <location>
        <begin position="129"/>
        <end position="148"/>
    </location>
</feature>
<dbReference type="SMART" id="SM00105">
    <property type="entry name" value="ArfGap"/>
    <property type="match status" value="1"/>
</dbReference>
<feature type="compositionally biased region" description="Gly residues" evidence="2">
    <location>
        <begin position="690"/>
        <end position="708"/>
    </location>
</feature>
<dbReference type="SUPFAM" id="SSF46934">
    <property type="entry name" value="UBA-like"/>
    <property type="match status" value="1"/>
</dbReference>
<dbReference type="InterPro" id="IPR001164">
    <property type="entry name" value="ArfGAP_dom"/>
</dbReference>
<feature type="domain" description="UBA" evidence="3">
    <location>
        <begin position="218"/>
        <end position="260"/>
    </location>
</feature>
<name>A0ABR0LYN2_9PEZI</name>
<proteinExistence type="predicted"/>
<dbReference type="InterPro" id="IPR037278">
    <property type="entry name" value="ARFGAP/RecO"/>
</dbReference>
<feature type="compositionally biased region" description="Low complexity" evidence="2">
    <location>
        <begin position="307"/>
        <end position="320"/>
    </location>
</feature>
<accession>A0ABR0LYN2</accession>
<feature type="region of interest" description="Disordered" evidence="2">
    <location>
        <begin position="525"/>
        <end position="562"/>
    </location>
</feature>
<keyword evidence="1" id="KW-0862">Zinc</keyword>
<feature type="region of interest" description="Disordered" evidence="2">
    <location>
        <begin position="690"/>
        <end position="734"/>
    </location>
</feature>
<dbReference type="PRINTS" id="PR00405">
    <property type="entry name" value="REVINTRACTNG"/>
</dbReference>
<sequence length="740" mass="78656">MSSALSKRQQARNERTLQDLIKTVPGNDKCADCGARNPGWASWSLGIFLCLRCAALHRKLGTHISKVKSLSMDSWGTEQVDNMKRVGNAASNRLYNPLNAKAAIPIDVDEVDGAMERYIRQKYEHKTFSGGSTPSAIRHNTGSMSTSSGEDRSPPLPPKPTKRFGFSLRAASSTFPRSKADRRSPPRSPDLGSFDDTPSPPRTNKASRVFGSNVSTSSDDFETKLAALREMGFQDNRRNSTVLKGMNGNVDRAVESLIRLGEGGKSSSRNEMSAAPTNSAVNGLSVERTRPAKPAVTTNNPFDALDAPQQQSQQAPANQPIRTGPAPDTYNPFDVPSQLAPSHQPLEQSFQNLYVTPQQQQLFPNNTGGYQTQHLQNNPYHQAFIPPPVPQMPQQYSSYTAAPEPYAQHQPMQGYSQQQQQPTQNSNPFLRNARSQILASSNPFDPAPQSPTDGALTDPSQQTQQPQPQQQFAAPQAQLSPPVQQQQQQQQQNNYFTPNFQQGQQQSQQQQPQLQQYVQKFSQTSQNPYLQPAPPTSTPTYVYQPQQPQPQPQQHPAPTPRHDKTSILALYNYPHLAPTRPFGADEPSSSSATGMPSPGVLSQGMPSPAKQRSVTMPVMGSNVGAGAGVGPQGAQAGSMNPFAANAAAFARNRDLGGGGGGAAVGVGGYDGAGDFGAGAGAGVGASAGAAGGVGGSGSGSGSGSGPGGRHVSQESAEFSGLGSGRHSPDAFAGLSARIVR</sequence>
<feature type="compositionally biased region" description="Pro residues" evidence="2">
    <location>
        <begin position="547"/>
        <end position="559"/>
    </location>
</feature>
<protein>
    <submittedName>
        <fullName evidence="5">Protein gts1</fullName>
    </submittedName>
</protein>
<feature type="compositionally biased region" description="Low complexity" evidence="2">
    <location>
        <begin position="459"/>
        <end position="492"/>
    </location>
</feature>
<evidence type="ECO:0000256" key="2">
    <source>
        <dbReference type="SAM" id="MobiDB-lite"/>
    </source>
</evidence>
<dbReference type="Proteomes" id="UP001357485">
    <property type="component" value="Unassembled WGS sequence"/>
</dbReference>
<dbReference type="SUPFAM" id="SSF57863">
    <property type="entry name" value="ArfGap/RecO-like zinc finger"/>
    <property type="match status" value="1"/>
</dbReference>
<dbReference type="InterPro" id="IPR015940">
    <property type="entry name" value="UBA"/>
</dbReference>
<feature type="region of interest" description="Disordered" evidence="2">
    <location>
        <begin position="127"/>
        <end position="218"/>
    </location>
</feature>
<feature type="compositionally biased region" description="Polar residues" evidence="2">
    <location>
        <begin position="265"/>
        <end position="282"/>
    </location>
</feature>